<dbReference type="PANTHER" id="PTHR42852">
    <property type="entry name" value="THIOL:DISULFIDE INTERCHANGE PROTEIN DSBE"/>
    <property type="match status" value="1"/>
</dbReference>
<dbReference type="InterPro" id="IPR050553">
    <property type="entry name" value="Thioredoxin_ResA/DsbE_sf"/>
</dbReference>
<dbReference type="CDD" id="cd02966">
    <property type="entry name" value="TlpA_like_family"/>
    <property type="match status" value="1"/>
</dbReference>
<evidence type="ECO:0000256" key="3">
    <source>
        <dbReference type="ARBA" id="ARBA00023157"/>
    </source>
</evidence>
<dbReference type="Proteomes" id="UP001485226">
    <property type="component" value="Unassembled WGS sequence"/>
</dbReference>
<evidence type="ECO:0000259" key="5">
    <source>
        <dbReference type="PROSITE" id="PS51352"/>
    </source>
</evidence>
<keyword evidence="2" id="KW-0201">Cytochrome c-type biogenesis</keyword>
<evidence type="ECO:0000256" key="1">
    <source>
        <dbReference type="ARBA" id="ARBA00004196"/>
    </source>
</evidence>
<dbReference type="RefSeq" id="WP_341693729.1">
    <property type="nucleotide sequence ID" value="NZ_JBBYHS010000014.1"/>
</dbReference>
<dbReference type="Pfam" id="PF13905">
    <property type="entry name" value="Thioredoxin_8"/>
    <property type="match status" value="1"/>
</dbReference>
<reference evidence="6 7" key="1">
    <citation type="submission" date="2024-04" db="EMBL/GenBank/DDBJ databases">
        <title>Flavobacterium sp. DGU38 16S ribosomal RNA gene Genome sequencing and assembly.</title>
        <authorList>
            <person name="Park S."/>
        </authorList>
    </citation>
    <scope>NUCLEOTIDE SEQUENCE [LARGE SCALE GENOMIC DNA]</scope>
    <source>
        <strain evidence="6 7">DGU38</strain>
    </source>
</reference>
<sequence>MRKKIILLALFFVSYIVFSQKTIENPQYGLSNLPGKLTKIELTDSATIIHFYIKYQPGKWISVPKNTYIQDVNGAEKYTVVQTEGIALGEKYTIPESGEVNYKIIFPKLKSGVNKVDFGEGDNNSNTWAVYDIVINNQESSVLPNELQGNWFLSDGSNQWDYGFYTSNAIIDKEIWYYKTVEKKKNIYTIVLEHNGKQKTVYAQSDKKRGISFGSDKQKLKSYSTAKIEYASYKLDTDVAYSDMVFKSDSATYSGVVQGYTQRAGRKTGTVYVNNIFTGAQNSYLIKIADDGSFSVKFPIDHPQFIFVRLPNSNSTVFVEPGKETFHLRDQNTALFMGDCARVNTDLDALNFISSVDYQKIAKFVSDTSPQDFKNSGLEIQKKQLKALNDFAQKQFISQKALQIKKLDIEFGAMAQILSYDIYHRGFKAKTSSKTSQSETKIDQDYKLEPSYYDFITESVLNNKIAVVTYEYFSFINRLRFIDVLRNNGGIFYTSFSETAEKLKKSGAILTKDELEMIAASKKTEKGMDKMIGFMKTNYQKHQEFRQNYKEIFTKLQKEKASDDISVLDVADYLSKNGTSLSSAEKEFITGYKAMDYTKEEQEIQKQFNDKYNEASKLFSEKYQAKIQEFRDEERFQNLKEKQKEVFGLNEAFVFDVITLQEKSKDLERNMFPYTESELTWIQGKIKTPFLSGYIVSENNRIKSKIETNKIKSDFTINTVKKTEGDELFDSMINKFKGKVIYVDFWATWCGPCMEGIKQIAPLKEEMKSENVVFLYITNPTSPEKSWNNNIPGINGEHYRVSQDEWNYLAQKFNISGIPHYVLVNKKGEVVNPKLGHYPNEALKGILRKEM</sequence>
<keyword evidence="4" id="KW-0676">Redox-active center</keyword>
<keyword evidence="7" id="KW-1185">Reference proteome</keyword>
<dbReference type="InterPro" id="IPR013766">
    <property type="entry name" value="Thioredoxin_domain"/>
</dbReference>
<dbReference type="Gene3D" id="3.40.30.10">
    <property type="entry name" value="Glutaredoxin"/>
    <property type="match status" value="1"/>
</dbReference>
<dbReference type="InterPro" id="IPR012336">
    <property type="entry name" value="Thioredoxin-like_fold"/>
</dbReference>
<proteinExistence type="predicted"/>
<evidence type="ECO:0000256" key="4">
    <source>
        <dbReference type="ARBA" id="ARBA00023284"/>
    </source>
</evidence>
<evidence type="ECO:0000313" key="7">
    <source>
        <dbReference type="Proteomes" id="UP001485226"/>
    </source>
</evidence>
<evidence type="ECO:0000256" key="2">
    <source>
        <dbReference type="ARBA" id="ARBA00022748"/>
    </source>
</evidence>
<dbReference type="SUPFAM" id="SSF52833">
    <property type="entry name" value="Thioredoxin-like"/>
    <property type="match status" value="1"/>
</dbReference>
<dbReference type="PROSITE" id="PS51352">
    <property type="entry name" value="THIOREDOXIN_2"/>
    <property type="match status" value="1"/>
</dbReference>
<keyword evidence="3" id="KW-1015">Disulfide bond</keyword>
<gene>
    <name evidence="6" type="ORF">AAEO57_14420</name>
</gene>
<dbReference type="EMBL" id="JBBYHS010000014">
    <property type="protein sequence ID" value="MEL1254981.1"/>
    <property type="molecule type" value="Genomic_DNA"/>
</dbReference>
<protein>
    <submittedName>
        <fullName evidence="6">Thioredoxin-like domain-containing protein</fullName>
    </submittedName>
</protein>
<accession>A0ABU9IRZ4</accession>
<comment type="caution">
    <text evidence="6">The sequence shown here is derived from an EMBL/GenBank/DDBJ whole genome shotgun (WGS) entry which is preliminary data.</text>
</comment>
<dbReference type="PANTHER" id="PTHR42852:SF6">
    <property type="entry name" value="THIOL:DISULFIDE INTERCHANGE PROTEIN DSBE"/>
    <property type="match status" value="1"/>
</dbReference>
<dbReference type="InterPro" id="IPR036249">
    <property type="entry name" value="Thioredoxin-like_sf"/>
</dbReference>
<organism evidence="6 7">
    <name type="scientific">Flavobacterium calami</name>
    <dbReference type="NCBI Taxonomy" id="3139144"/>
    <lineage>
        <taxon>Bacteria</taxon>
        <taxon>Pseudomonadati</taxon>
        <taxon>Bacteroidota</taxon>
        <taxon>Flavobacteriia</taxon>
        <taxon>Flavobacteriales</taxon>
        <taxon>Flavobacteriaceae</taxon>
        <taxon>Flavobacterium</taxon>
    </lineage>
</organism>
<evidence type="ECO:0000313" key="6">
    <source>
        <dbReference type="EMBL" id="MEL1254981.1"/>
    </source>
</evidence>
<name>A0ABU9IRZ4_9FLAO</name>
<comment type="subcellular location">
    <subcellularLocation>
        <location evidence="1">Cell envelope</location>
    </subcellularLocation>
</comment>
<feature type="domain" description="Thioredoxin" evidence="5">
    <location>
        <begin position="706"/>
        <end position="851"/>
    </location>
</feature>